<organism evidence="2">
    <name type="scientific">Pontimicrobium sp. SW4</name>
    <dbReference type="NCBI Taxonomy" id="3153519"/>
    <lineage>
        <taxon>Bacteria</taxon>
        <taxon>Pseudomonadati</taxon>
        <taxon>Bacteroidota</taxon>
        <taxon>Flavobacteriia</taxon>
        <taxon>Flavobacteriales</taxon>
        <taxon>Flavobacteriaceae</taxon>
        <taxon>Pontimicrobium</taxon>
    </lineage>
</organism>
<keyword evidence="1" id="KW-0812">Transmembrane</keyword>
<dbReference type="EMBL" id="CP157199">
    <property type="protein sequence ID" value="XBG62271.1"/>
    <property type="molecule type" value="Genomic_DNA"/>
</dbReference>
<gene>
    <name evidence="2" type="ORF">ABGB03_05050</name>
</gene>
<reference evidence="2" key="1">
    <citation type="submission" date="2024-05" db="EMBL/GenBank/DDBJ databases">
        <title>Pontimicrobium maritimus sp. nov., isolated form sea water.</title>
        <authorList>
            <person name="Muhammad N."/>
            <person name="Vuong T.Q."/>
            <person name="Han H.L."/>
            <person name="Kim S.-G."/>
        </authorList>
    </citation>
    <scope>NUCLEOTIDE SEQUENCE</scope>
    <source>
        <strain evidence="2">SW4</strain>
    </source>
</reference>
<feature type="transmembrane region" description="Helical" evidence="1">
    <location>
        <begin position="127"/>
        <end position="145"/>
    </location>
</feature>
<evidence type="ECO:0000256" key="1">
    <source>
        <dbReference type="SAM" id="Phobius"/>
    </source>
</evidence>
<accession>A0AAU7BVL8</accession>
<feature type="transmembrane region" description="Helical" evidence="1">
    <location>
        <begin position="87"/>
        <end position="107"/>
    </location>
</feature>
<proteinExistence type="predicted"/>
<keyword evidence="1" id="KW-1133">Transmembrane helix</keyword>
<feature type="transmembrane region" description="Helical" evidence="1">
    <location>
        <begin position="58"/>
        <end position="75"/>
    </location>
</feature>
<name>A0AAU7BVL8_9FLAO</name>
<feature type="transmembrane region" description="Helical" evidence="1">
    <location>
        <begin position="25"/>
        <end position="46"/>
    </location>
</feature>
<dbReference type="AlphaFoldDB" id="A0AAU7BVL8"/>
<sequence>MNTEKIINCERNRLEKITNFRLPQYFYKVGIVLGAITLIMMFVRAFTMDGNTEWLKHLLQKTLLVALLLMSIARDKEEDELTVKLRMQSYAWAFITGVVYALVMPYVEFGVSNVVNNGGEVYKDLGDFQILMFMLMIQLMSYHILKRYR</sequence>
<evidence type="ECO:0000313" key="2">
    <source>
        <dbReference type="EMBL" id="XBG62271.1"/>
    </source>
</evidence>
<dbReference type="RefSeq" id="WP_347925381.1">
    <property type="nucleotide sequence ID" value="NZ_CP157199.1"/>
</dbReference>
<keyword evidence="1" id="KW-0472">Membrane</keyword>
<protein>
    <submittedName>
        <fullName evidence="2">Uncharacterized protein</fullName>
    </submittedName>
</protein>